<dbReference type="PANTHER" id="PTHR32089">
    <property type="entry name" value="METHYL-ACCEPTING CHEMOTAXIS PROTEIN MCPB"/>
    <property type="match status" value="1"/>
</dbReference>
<dbReference type="GO" id="GO:0007165">
    <property type="term" value="P:signal transduction"/>
    <property type="evidence" value="ECO:0007669"/>
    <property type="project" value="UniProtKB-KW"/>
</dbReference>
<keyword evidence="1 2" id="KW-0807">Transducer</keyword>
<evidence type="ECO:0000256" key="4">
    <source>
        <dbReference type="SAM" id="Phobius"/>
    </source>
</evidence>
<feature type="transmembrane region" description="Helical" evidence="4">
    <location>
        <begin position="50"/>
        <end position="69"/>
    </location>
</feature>
<dbReference type="AlphaFoldDB" id="A0A3M8AQQ3"/>
<dbReference type="SMART" id="SM00283">
    <property type="entry name" value="MA"/>
    <property type="match status" value="1"/>
</dbReference>
<dbReference type="EMBL" id="RHHS01000048">
    <property type="protein sequence ID" value="RNB53502.1"/>
    <property type="molecule type" value="Genomic_DNA"/>
</dbReference>
<keyword evidence="7" id="KW-1185">Reference proteome</keyword>
<feature type="coiled-coil region" evidence="3">
    <location>
        <begin position="373"/>
        <end position="400"/>
    </location>
</feature>
<dbReference type="PANTHER" id="PTHR32089:SF112">
    <property type="entry name" value="LYSOZYME-LIKE PROTEIN-RELATED"/>
    <property type="match status" value="1"/>
</dbReference>
<evidence type="ECO:0000313" key="7">
    <source>
        <dbReference type="Proteomes" id="UP000268829"/>
    </source>
</evidence>
<dbReference type="PROSITE" id="PS50111">
    <property type="entry name" value="CHEMOTAXIS_TRANSDUC_2"/>
    <property type="match status" value="1"/>
</dbReference>
<dbReference type="InterPro" id="IPR025278">
    <property type="entry name" value="DUF4077"/>
</dbReference>
<protein>
    <submittedName>
        <fullName evidence="6">DUF4077 domain-containing protein</fullName>
    </submittedName>
</protein>
<accession>A0A3M8AQQ3</accession>
<evidence type="ECO:0000256" key="1">
    <source>
        <dbReference type="ARBA" id="ARBA00023224"/>
    </source>
</evidence>
<keyword evidence="4" id="KW-1133">Transmembrane helix</keyword>
<keyword evidence="4" id="KW-0472">Membrane</keyword>
<feature type="transmembrane region" description="Helical" evidence="4">
    <location>
        <begin position="76"/>
        <end position="98"/>
    </location>
</feature>
<dbReference type="Pfam" id="PF13295">
    <property type="entry name" value="DUF4077"/>
    <property type="match status" value="1"/>
</dbReference>
<dbReference type="Gene3D" id="1.10.287.950">
    <property type="entry name" value="Methyl-accepting chemotaxis protein"/>
    <property type="match status" value="1"/>
</dbReference>
<dbReference type="Pfam" id="PF00015">
    <property type="entry name" value="MCPsignal"/>
    <property type="match status" value="1"/>
</dbReference>
<keyword evidence="4" id="KW-0812">Transmembrane</keyword>
<evidence type="ECO:0000256" key="3">
    <source>
        <dbReference type="SAM" id="Coils"/>
    </source>
</evidence>
<sequence>MLVWLANTFLNDLERDRQKNNLVLLVIFVVMTFAEANVLTNFPFLSQTNLIFFGSMLLIMITGISLSLVKALEKSFKYILSVLIILFGVLNLLLFNAAPNVFETIYFTLAIPLIYLNGRLILFTGASLVVLVYVGYAVWHETFFPNRPVELMNISMGILIETVIILWGVTRMGQYLIHSVEKEKNEVKKRQHELERTQQMLNMTIGQLQKHFKTLQDNFVMSLNTSDEVRLSFKEIAAGAQSQAENVVDSADKLNQMEQITGSILENVTKVATSITDSHELAVDSKNLLETFEMTMNQLNTVVFETGQVVKGLTDRTNQIHEIVNLITGIASQTNLLALNAAIEAARAGEHGRGFAVVADEVRQLAEQSHKSAENIQVIIKQFKEQADAIEEKVARSETAQKESNALLQQVITNVDQLSAFIKAVNEIMGMIVEHQQNFQTKTTDIAHEMNIVSSVTEETSAAAQQVLAIVEVESERNKKSVEALETVKATIANLGMLISR</sequence>
<evidence type="ECO:0000259" key="5">
    <source>
        <dbReference type="PROSITE" id="PS50111"/>
    </source>
</evidence>
<gene>
    <name evidence="6" type="ORF">EDM57_19600</name>
</gene>
<feature type="transmembrane region" description="Helical" evidence="4">
    <location>
        <begin position="118"/>
        <end position="139"/>
    </location>
</feature>
<dbReference type="GO" id="GO:0016020">
    <property type="term" value="C:membrane"/>
    <property type="evidence" value="ECO:0007669"/>
    <property type="project" value="InterPro"/>
</dbReference>
<dbReference type="RefSeq" id="WP_122906381.1">
    <property type="nucleotide sequence ID" value="NZ_RHHS01000048.1"/>
</dbReference>
<proteinExistence type="predicted"/>
<dbReference type="Proteomes" id="UP000268829">
    <property type="component" value="Unassembled WGS sequence"/>
</dbReference>
<reference evidence="6 7" key="1">
    <citation type="submission" date="2018-10" db="EMBL/GenBank/DDBJ databases">
        <title>Phylogenomics of Brevibacillus.</title>
        <authorList>
            <person name="Dunlap C."/>
        </authorList>
    </citation>
    <scope>NUCLEOTIDE SEQUENCE [LARGE SCALE GENOMIC DNA]</scope>
    <source>
        <strain evidence="6 7">DSM 100115</strain>
    </source>
</reference>
<feature type="transmembrane region" description="Helical" evidence="4">
    <location>
        <begin position="151"/>
        <end position="169"/>
    </location>
</feature>
<organism evidence="6 7">
    <name type="scientific">Brevibacillus gelatini</name>
    <dbReference type="NCBI Taxonomy" id="1655277"/>
    <lineage>
        <taxon>Bacteria</taxon>
        <taxon>Bacillati</taxon>
        <taxon>Bacillota</taxon>
        <taxon>Bacilli</taxon>
        <taxon>Bacillales</taxon>
        <taxon>Paenibacillaceae</taxon>
        <taxon>Brevibacillus</taxon>
    </lineage>
</organism>
<feature type="domain" description="Methyl-accepting transducer" evidence="5">
    <location>
        <begin position="218"/>
        <end position="475"/>
    </location>
</feature>
<evidence type="ECO:0000256" key="2">
    <source>
        <dbReference type="PROSITE-ProRule" id="PRU00284"/>
    </source>
</evidence>
<name>A0A3M8AQQ3_9BACL</name>
<keyword evidence="3" id="KW-0175">Coiled coil</keyword>
<comment type="caution">
    <text evidence="6">The sequence shown here is derived from an EMBL/GenBank/DDBJ whole genome shotgun (WGS) entry which is preliminary data.</text>
</comment>
<feature type="transmembrane region" description="Helical" evidence="4">
    <location>
        <begin position="21"/>
        <end position="44"/>
    </location>
</feature>
<dbReference type="SUPFAM" id="SSF58104">
    <property type="entry name" value="Methyl-accepting chemotaxis protein (MCP) signaling domain"/>
    <property type="match status" value="1"/>
</dbReference>
<dbReference type="InterPro" id="IPR004089">
    <property type="entry name" value="MCPsignal_dom"/>
</dbReference>
<evidence type="ECO:0000313" key="6">
    <source>
        <dbReference type="EMBL" id="RNB53502.1"/>
    </source>
</evidence>